<name>A0ABP7TL36_9BURK</name>
<dbReference type="EMBL" id="BAAAZE010000010">
    <property type="protein sequence ID" value="GAA4027903.1"/>
    <property type="molecule type" value="Genomic_DNA"/>
</dbReference>
<protein>
    <recommendedName>
        <fullName evidence="3">Translational machinery protein</fullName>
    </recommendedName>
</protein>
<evidence type="ECO:0000313" key="2">
    <source>
        <dbReference type="Proteomes" id="UP001501353"/>
    </source>
</evidence>
<evidence type="ECO:0008006" key="3">
    <source>
        <dbReference type="Google" id="ProtNLM"/>
    </source>
</evidence>
<dbReference type="Proteomes" id="UP001501353">
    <property type="component" value="Unassembled WGS sequence"/>
</dbReference>
<keyword evidence="2" id="KW-1185">Reference proteome</keyword>
<dbReference type="SUPFAM" id="SSF53137">
    <property type="entry name" value="Translational machinery components"/>
    <property type="match status" value="1"/>
</dbReference>
<organism evidence="1 2">
    <name type="scientific">Actimicrobium antarcticum</name>
    <dbReference type="NCBI Taxonomy" id="1051899"/>
    <lineage>
        <taxon>Bacteria</taxon>
        <taxon>Pseudomonadati</taxon>
        <taxon>Pseudomonadota</taxon>
        <taxon>Betaproteobacteria</taxon>
        <taxon>Burkholderiales</taxon>
        <taxon>Oxalobacteraceae</taxon>
        <taxon>Actimicrobium</taxon>
    </lineage>
</organism>
<gene>
    <name evidence="1" type="ORF">GCM10022212_27590</name>
</gene>
<evidence type="ECO:0000313" key="1">
    <source>
        <dbReference type="EMBL" id="GAA4027903.1"/>
    </source>
</evidence>
<comment type="caution">
    <text evidence="1">The sequence shown here is derived from an EMBL/GenBank/DDBJ whole genome shotgun (WGS) entry which is preliminary data.</text>
</comment>
<dbReference type="RefSeq" id="WP_344763937.1">
    <property type="nucleotide sequence ID" value="NZ_BAAAZE010000010.1"/>
</dbReference>
<reference evidence="2" key="1">
    <citation type="journal article" date="2019" name="Int. J. Syst. Evol. Microbiol.">
        <title>The Global Catalogue of Microorganisms (GCM) 10K type strain sequencing project: providing services to taxonomists for standard genome sequencing and annotation.</title>
        <authorList>
            <consortium name="The Broad Institute Genomics Platform"/>
            <consortium name="The Broad Institute Genome Sequencing Center for Infectious Disease"/>
            <person name="Wu L."/>
            <person name="Ma J."/>
        </authorList>
    </citation>
    <scope>NUCLEOTIDE SEQUENCE [LARGE SCALE GENOMIC DNA]</scope>
    <source>
        <strain evidence="2">JCM 16673</strain>
    </source>
</reference>
<accession>A0ABP7TL36</accession>
<sequence length="123" mass="13478">MSFNHVVVWIDHAQAHLIHFNPDASESEMINLHSTHNAVHVASDKEGPAAHQYLEQVASALAGAGEILVVGPGVEKLVLMKYLSKHQPAVADHVVSVETVDHPTDGQLLAYARKYFVRADRLL</sequence>
<proteinExistence type="predicted"/>